<gene>
    <name evidence="3" type="primary">RvY_10223-1</name>
    <name evidence="3" type="synonym">RvY_10223.1</name>
    <name evidence="3" type="ORF">RvY_10223</name>
</gene>
<feature type="chain" id="PRO_5008898414" description="Thioredoxin domain-containing protein" evidence="2">
    <location>
        <begin position="17"/>
        <end position="649"/>
    </location>
</feature>
<dbReference type="GO" id="GO:0003756">
    <property type="term" value="F:protein disulfide isomerase activity"/>
    <property type="evidence" value="ECO:0007669"/>
    <property type="project" value="TreeGrafter"/>
</dbReference>
<sequence>MWSYLVATFFLGYIVGYFCMDDGIDRTNWSAPYWEMNNENGVEIVTHINLKHLVGANKIVLIMTYVPWDEKYQKKIKEYETIAQKAKQITADVTVAKLDVVVEWRAAEILDVTSHEVQYFLFYKGRHFSMPDYKDGAALVKRLRIMSQPSWSPPEVQGTEHQVKEITNKDFVNLLKEKAFAVVLFYKPQSLATERILHTYELALDNLKIPAVVPRSKFGFYKFEAPDFPNTMEKYGVTELPAFKLFRNEKPYDFNGPLLNHKDLANYIMFHMDRPFTPIPDPPAFENFVKTHNDTAIVVGFFESTSLPKFPDFVETATLLRDKYHFVLMSTPTVRSNGEEKQAEGWTMAVFLPRHQHTPHDEKKSILQYEQATLQMMVDFVKWKATPLAGERTKENAKIIYSHRPLVVVYSKIDWSSKKSDRKETEFLRDKVAGAAKDHKDTMFAMSDISEFHEEVNRFGFSLDPKYDLHVGILGKDGEYYRRWDTTHMSTKMISEFVAQFKAGEIKPYYRSNQTNSLLPPSDVKELTGETFQSEVLDGKFDTLVMLYHPLAKYWRLTFAVLQDLTTNETYKAKKIQFAVLDASANDVPAYFKLPYYPMIYFVPKGYPENPVVYSGSQSDEAEVRLFLDTELERFKIPEICNEPVKTEL</sequence>
<dbReference type="PANTHER" id="PTHR18929:SF246">
    <property type="entry name" value="PROTEIN DISULFIDE ISOMERASE-LIKE 1-4"/>
    <property type="match status" value="1"/>
</dbReference>
<dbReference type="GO" id="GO:0006457">
    <property type="term" value="P:protein folding"/>
    <property type="evidence" value="ECO:0007669"/>
    <property type="project" value="TreeGrafter"/>
</dbReference>
<feature type="signal peptide" evidence="2">
    <location>
        <begin position="1"/>
        <end position="16"/>
    </location>
</feature>
<dbReference type="STRING" id="947166.A0A1D1VHE6"/>
<keyword evidence="4" id="KW-1185">Reference proteome</keyword>
<dbReference type="GO" id="GO:0005783">
    <property type="term" value="C:endoplasmic reticulum"/>
    <property type="evidence" value="ECO:0007669"/>
    <property type="project" value="TreeGrafter"/>
</dbReference>
<dbReference type="EMBL" id="BDGG01000005">
    <property type="protein sequence ID" value="GAU99187.1"/>
    <property type="molecule type" value="Genomic_DNA"/>
</dbReference>
<name>A0A1D1VHE6_RAMVA</name>
<comment type="caution">
    <text evidence="3">The sequence shown here is derived from an EMBL/GenBank/DDBJ whole genome shotgun (WGS) entry which is preliminary data.</text>
</comment>
<dbReference type="AlphaFoldDB" id="A0A1D1VHE6"/>
<proteinExistence type="inferred from homology"/>
<dbReference type="CDD" id="cd02961">
    <property type="entry name" value="PDI_a_family"/>
    <property type="match status" value="2"/>
</dbReference>
<evidence type="ECO:0000313" key="3">
    <source>
        <dbReference type="EMBL" id="GAU99187.1"/>
    </source>
</evidence>
<dbReference type="Pfam" id="PF13848">
    <property type="entry name" value="Thioredoxin_6"/>
    <property type="match status" value="1"/>
</dbReference>
<dbReference type="GO" id="GO:0034976">
    <property type="term" value="P:response to endoplasmic reticulum stress"/>
    <property type="evidence" value="ECO:0007669"/>
    <property type="project" value="TreeGrafter"/>
</dbReference>
<dbReference type="OrthoDB" id="1910803at2759"/>
<organism evidence="3 4">
    <name type="scientific">Ramazzottius varieornatus</name>
    <name type="common">Water bear</name>
    <name type="synonym">Tardigrade</name>
    <dbReference type="NCBI Taxonomy" id="947166"/>
    <lineage>
        <taxon>Eukaryota</taxon>
        <taxon>Metazoa</taxon>
        <taxon>Ecdysozoa</taxon>
        <taxon>Tardigrada</taxon>
        <taxon>Eutardigrada</taxon>
        <taxon>Parachela</taxon>
        <taxon>Hypsibioidea</taxon>
        <taxon>Ramazzottiidae</taxon>
        <taxon>Ramazzottius</taxon>
    </lineage>
</organism>
<evidence type="ECO:0000256" key="2">
    <source>
        <dbReference type="SAM" id="SignalP"/>
    </source>
</evidence>
<dbReference type="PANTHER" id="PTHR18929">
    <property type="entry name" value="PROTEIN DISULFIDE ISOMERASE"/>
    <property type="match status" value="1"/>
</dbReference>
<dbReference type="Proteomes" id="UP000186922">
    <property type="component" value="Unassembled WGS sequence"/>
</dbReference>
<comment type="similarity">
    <text evidence="1">Belongs to the protein disulfide isomerase family.</text>
</comment>
<keyword evidence="2" id="KW-0732">Signal</keyword>
<dbReference type="InterPro" id="IPR036249">
    <property type="entry name" value="Thioredoxin-like_sf"/>
</dbReference>
<evidence type="ECO:0000256" key="1">
    <source>
        <dbReference type="ARBA" id="ARBA00006347"/>
    </source>
</evidence>
<reference evidence="3 4" key="1">
    <citation type="journal article" date="2016" name="Nat. Commun.">
        <title>Extremotolerant tardigrade genome and improved radiotolerance of human cultured cells by tardigrade-unique protein.</title>
        <authorList>
            <person name="Hashimoto T."/>
            <person name="Horikawa D.D."/>
            <person name="Saito Y."/>
            <person name="Kuwahara H."/>
            <person name="Kozuka-Hata H."/>
            <person name="Shin-I T."/>
            <person name="Minakuchi Y."/>
            <person name="Ohishi K."/>
            <person name="Motoyama A."/>
            <person name="Aizu T."/>
            <person name="Enomoto A."/>
            <person name="Kondo K."/>
            <person name="Tanaka S."/>
            <person name="Hara Y."/>
            <person name="Koshikawa S."/>
            <person name="Sagara H."/>
            <person name="Miura T."/>
            <person name="Yokobori S."/>
            <person name="Miyagawa K."/>
            <person name="Suzuki Y."/>
            <person name="Kubo T."/>
            <person name="Oyama M."/>
            <person name="Kohara Y."/>
            <person name="Fujiyama A."/>
            <person name="Arakawa K."/>
            <person name="Katayama T."/>
            <person name="Toyoda A."/>
            <person name="Kunieda T."/>
        </authorList>
    </citation>
    <scope>NUCLEOTIDE SEQUENCE [LARGE SCALE GENOMIC DNA]</scope>
    <source>
        <strain evidence="3 4">YOKOZUNA-1</strain>
    </source>
</reference>
<accession>A0A1D1VHE6</accession>
<dbReference type="SUPFAM" id="SSF52833">
    <property type="entry name" value="Thioredoxin-like"/>
    <property type="match status" value="5"/>
</dbReference>
<dbReference type="Gene3D" id="3.40.30.10">
    <property type="entry name" value="Glutaredoxin"/>
    <property type="match status" value="5"/>
</dbReference>
<evidence type="ECO:0000313" key="4">
    <source>
        <dbReference type="Proteomes" id="UP000186922"/>
    </source>
</evidence>
<protein>
    <recommendedName>
        <fullName evidence="5">Thioredoxin domain-containing protein</fullName>
    </recommendedName>
</protein>
<evidence type="ECO:0008006" key="5">
    <source>
        <dbReference type="Google" id="ProtNLM"/>
    </source>
</evidence>